<comment type="caution">
    <text evidence="12">The sequence shown here is derived from an EMBL/GenBank/DDBJ whole genome shotgun (WGS) entry which is preliminary data.</text>
</comment>
<dbReference type="SUPFAM" id="SSF53098">
    <property type="entry name" value="Ribonuclease H-like"/>
    <property type="match status" value="1"/>
</dbReference>
<evidence type="ECO:0000256" key="8">
    <source>
        <dbReference type="ARBA" id="ARBA00023163"/>
    </source>
</evidence>
<name>A0A8T0MPZ1_PANVG</name>
<evidence type="ECO:0000256" key="4">
    <source>
        <dbReference type="ARBA" id="ARBA00022771"/>
    </source>
</evidence>
<organism evidence="12 13">
    <name type="scientific">Panicum virgatum</name>
    <name type="common">Blackwell switchgrass</name>
    <dbReference type="NCBI Taxonomy" id="38727"/>
    <lineage>
        <taxon>Eukaryota</taxon>
        <taxon>Viridiplantae</taxon>
        <taxon>Streptophyta</taxon>
        <taxon>Embryophyta</taxon>
        <taxon>Tracheophyta</taxon>
        <taxon>Spermatophyta</taxon>
        <taxon>Magnoliopsida</taxon>
        <taxon>Liliopsida</taxon>
        <taxon>Poales</taxon>
        <taxon>Poaceae</taxon>
        <taxon>PACMAD clade</taxon>
        <taxon>Panicoideae</taxon>
        <taxon>Panicodae</taxon>
        <taxon>Paniceae</taxon>
        <taxon>Panicinae</taxon>
        <taxon>Panicum</taxon>
        <taxon>Panicum sect. Hiantes</taxon>
    </lineage>
</organism>
<evidence type="ECO:0000313" key="12">
    <source>
        <dbReference type="EMBL" id="KAG2538563.1"/>
    </source>
</evidence>
<dbReference type="Pfam" id="PF14372">
    <property type="entry name" value="hAT-like_RNase-H"/>
    <property type="match status" value="1"/>
</dbReference>
<dbReference type="GO" id="GO:0005634">
    <property type="term" value="C:nucleus"/>
    <property type="evidence" value="ECO:0007669"/>
    <property type="project" value="UniProtKB-SubCell"/>
</dbReference>
<evidence type="ECO:0000256" key="7">
    <source>
        <dbReference type="ARBA" id="ARBA00023125"/>
    </source>
</evidence>
<dbReference type="PROSITE" id="PS50808">
    <property type="entry name" value="ZF_BED"/>
    <property type="match status" value="1"/>
</dbReference>
<dbReference type="AlphaFoldDB" id="A0A8T0MPZ1"/>
<keyword evidence="13" id="KW-1185">Reference proteome</keyword>
<keyword evidence="7" id="KW-0238">DNA-binding</keyword>
<dbReference type="InterPro" id="IPR003656">
    <property type="entry name" value="Znf_BED"/>
</dbReference>
<dbReference type="GO" id="GO:0008270">
    <property type="term" value="F:zinc ion binding"/>
    <property type="evidence" value="ECO:0007669"/>
    <property type="project" value="UniProtKB-KW"/>
</dbReference>
<dbReference type="GO" id="GO:0003677">
    <property type="term" value="F:DNA binding"/>
    <property type="evidence" value="ECO:0007669"/>
    <property type="project" value="UniProtKB-KW"/>
</dbReference>
<reference evidence="12" key="1">
    <citation type="submission" date="2020-05" db="EMBL/GenBank/DDBJ databases">
        <title>WGS assembly of Panicum virgatum.</title>
        <authorList>
            <person name="Lovell J.T."/>
            <person name="Jenkins J."/>
            <person name="Shu S."/>
            <person name="Juenger T.E."/>
            <person name="Schmutz J."/>
        </authorList>
    </citation>
    <scope>NUCLEOTIDE SEQUENCE</scope>
    <source>
        <strain evidence="12">AP13</strain>
    </source>
</reference>
<feature type="domain" description="BED-type" evidence="11">
    <location>
        <begin position="18"/>
        <end position="81"/>
    </location>
</feature>
<sequence length="675" mass="75906">MAAGCGSTDTHGTSSSGKRKSSVWADFKEVKENDVRVAAICNICSKRLSARSCSGTGHLIRHQASCRKKVDHAHRVQSRLALNRDSFRNWVYDPAVARTELCRLIARLDLPLGIGETQAWEDYITRAHNPQFVKVSRQTTTRDLGKLFADRRDVLMKSVLPAASSVSLTSDIWSGNAKEDYVSVVAHYVNSDWELQKRVLGLRLIEVKHSGENIAERIASVVEEFGLIDKIFAVTLDNASSNAKAMETLAPMFFGYLGSDPAPIASDPNKRKYCLVHQRCACHIINLIVKSGLKRLKPVTEDFRTAINFLNSSNQRIALFKEYCNAKGVRPRKFGLDMDVRWNSTYLMLKHLMPYKDIFSVFINSHYGSELLTRNHWYAAEKVMEFLELFYDSTVVLSGVYYPTSPLVLHHILEIASHLHAAERDHNLRTIVAPMKLKFLKYWEDIPLLYSYAFILDPRAKMRGFFNVLELLAESIGCTYSSYYADVKIELYKLFTKYENKFGAARSQRVAQPSAQSGKKKQAWGRIFGGRGGSGSGVVGPPPSSTSCSSSSAVSELSAYLDSDCVTAYDDDFDILLWWRDHKLTYPILSIMARDIMSVPVSTVSSESCFSLTGRILEERRQRLLPENVEMLTCIKDWELGARREQHEAEDTELEEAFKNLFLDDEGAGGGGAVS</sequence>
<dbReference type="EMBL" id="CM029054">
    <property type="protein sequence ID" value="KAG2538563.1"/>
    <property type="molecule type" value="Genomic_DNA"/>
</dbReference>
<proteinExistence type="predicted"/>
<protein>
    <recommendedName>
        <fullName evidence="11">BED-type domain-containing protein</fullName>
    </recommendedName>
</protein>
<evidence type="ECO:0000259" key="11">
    <source>
        <dbReference type="PROSITE" id="PS50808"/>
    </source>
</evidence>
<dbReference type="Pfam" id="PF05699">
    <property type="entry name" value="Dimer_Tnp_hAT"/>
    <property type="match status" value="1"/>
</dbReference>
<keyword evidence="3" id="KW-0479">Metal-binding</keyword>
<dbReference type="PANTHER" id="PTHR46481">
    <property type="entry name" value="ZINC FINGER BED DOMAIN-CONTAINING PROTEIN 4"/>
    <property type="match status" value="1"/>
</dbReference>
<gene>
    <name evidence="12" type="ORF">PVAP13_9NG380014</name>
</gene>
<evidence type="ECO:0000256" key="9">
    <source>
        <dbReference type="ARBA" id="ARBA00023242"/>
    </source>
</evidence>
<keyword evidence="6" id="KW-0805">Transcription regulation</keyword>
<dbReference type="GO" id="GO:0009791">
    <property type="term" value="P:post-embryonic development"/>
    <property type="evidence" value="ECO:0007669"/>
    <property type="project" value="UniProtKB-ARBA"/>
</dbReference>
<evidence type="ECO:0000256" key="5">
    <source>
        <dbReference type="ARBA" id="ARBA00022833"/>
    </source>
</evidence>
<dbReference type="Proteomes" id="UP000823388">
    <property type="component" value="Chromosome 9N"/>
</dbReference>
<evidence type="ECO:0000256" key="6">
    <source>
        <dbReference type="ARBA" id="ARBA00023015"/>
    </source>
</evidence>
<comment type="subunit">
    <text evidence="2">Homodimer.</text>
</comment>
<keyword evidence="8" id="KW-0804">Transcription</keyword>
<dbReference type="InterPro" id="IPR052035">
    <property type="entry name" value="ZnF_BED_domain_contain"/>
</dbReference>
<dbReference type="InterPro" id="IPR008906">
    <property type="entry name" value="HATC_C_dom"/>
</dbReference>
<dbReference type="InterPro" id="IPR012337">
    <property type="entry name" value="RNaseH-like_sf"/>
</dbReference>
<dbReference type="SMART" id="SM00614">
    <property type="entry name" value="ZnF_BED"/>
    <property type="match status" value="1"/>
</dbReference>
<keyword evidence="5" id="KW-0862">Zinc</keyword>
<dbReference type="GO" id="GO:0046983">
    <property type="term" value="F:protein dimerization activity"/>
    <property type="evidence" value="ECO:0007669"/>
    <property type="project" value="InterPro"/>
</dbReference>
<comment type="subcellular location">
    <subcellularLocation>
        <location evidence="1">Nucleus</location>
    </subcellularLocation>
</comment>
<keyword evidence="9" id="KW-0539">Nucleus</keyword>
<dbReference type="PANTHER" id="PTHR46481:SF10">
    <property type="entry name" value="ZINC FINGER BED DOMAIN-CONTAINING PROTEIN 39"/>
    <property type="match status" value="1"/>
</dbReference>
<dbReference type="InterPro" id="IPR025525">
    <property type="entry name" value="hAT-like_transposase_RNase-H"/>
</dbReference>
<evidence type="ECO:0000256" key="10">
    <source>
        <dbReference type="PROSITE-ProRule" id="PRU00027"/>
    </source>
</evidence>
<evidence type="ECO:0000256" key="2">
    <source>
        <dbReference type="ARBA" id="ARBA00011738"/>
    </source>
</evidence>
<dbReference type="InterPro" id="IPR036236">
    <property type="entry name" value="Znf_C2H2_sf"/>
</dbReference>
<evidence type="ECO:0000313" key="13">
    <source>
        <dbReference type="Proteomes" id="UP000823388"/>
    </source>
</evidence>
<accession>A0A8T0MPZ1</accession>
<dbReference type="SUPFAM" id="SSF57667">
    <property type="entry name" value="beta-beta-alpha zinc fingers"/>
    <property type="match status" value="1"/>
</dbReference>
<keyword evidence="4 10" id="KW-0863">Zinc-finger</keyword>
<evidence type="ECO:0000256" key="1">
    <source>
        <dbReference type="ARBA" id="ARBA00004123"/>
    </source>
</evidence>
<evidence type="ECO:0000256" key="3">
    <source>
        <dbReference type="ARBA" id="ARBA00022723"/>
    </source>
</evidence>